<name>D8UGG3_VOLCA</name>
<sequence>MLEMWGSRPAPAEQLATTGRNYVKLYSEEHVRRCGPAMSDTARAIARQGESAVQTAEELSEAVDALQEHSQVGAPALSRMLAQLRRVTQGPQQQPPQQHLATTTSSQTRGAAAAAAAVPPRSTIISTPPTTTTT</sequence>
<dbReference type="EMBL" id="GL378399">
    <property type="protein sequence ID" value="EFJ41194.1"/>
    <property type="molecule type" value="Genomic_DNA"/>
</dbReference>
<feature type="compositionally biased region" description="Low complexity" evidence="1">
    <location>
        <begin position="89"/>
        <end position="98"/>
    </location>
</feature>
<feature type="compositionally biased region" description="Polar residues" evidence="1">
    <location>
        <begin position="99"/>
        <end position="109"/>
    </location>
</feature>
<evidence type="ECO:0000313" key="2">
    <source>
        <dbReference type="EMBL" id="EFJ41194.1"/>
    </source>
</evidence>
<dbReference type="Proteomes" id="UP000001058">
    <property type="component" value="Unassembled WGS sequence"/>
</dbReference>
<evidence type="ECO:0000256" key="1">
    <source>
        <dbReference type="SAM" id="MobiDB-lite"/>
    </source>
</evidence>
<proteinExistence type="predicted"/>
<dbReference type="AlphaFoldDB" id="D8UGG3"/>
<organism evidence="3">
    <name type="scientific">Volvox carteri f. nagariensis</name>
    <dbReference type="NCBI Taxonomy" id="3068"/>
    <lineage>
        <taxon>Eukaryota</taxon>
        <taxon>Viridiplantae</taxon>
        <taxon>Chlorophyta</taxon>
        <taxon>core chlorophytes</taxon>
        <taxon>Chlorophyceae</taxon>
        <taxon>CS clade</taxon>
        <taxon>Chlamydomonadales</taxon>
        <taxon>Volvocaceae</taxon>
        <taxon>Volvox</taxon>
    </lineage>
</organism>
<dbReference type="RefSeq" id="XP_002957762.1">
    <property type="nucleotide sequence ID" value="XM_002957716.1"/>
</dbReference>
<dbReference type="InParanoid" id="D8UGG3"/>
<reference evidence="2 3" key="1">
    <citation type="journal article" date="2010" name="Science">
        <title>Genomic analysis of organismal complexity in the multicellular green alga Volvox carteri.</title>
        <authorList>
            <person name="Prochnik S.E."/>
            <person name="Umen J."/>
            <person name="Nedelcu A.M."/>
            <person name="Hallmann A."/>
            <person name="Miller S.M."/>
            <person name="Nishii I."/>
            <person name="Ferris P."/>
            <person name="Kuo A."/>
            <person name="Mitros T."/>
            <person name="Fritz-Laylin L.K."/>
            <person name="Hellsten U."/>
            <person name="Chapman J."/>
            <person name="Simakov O."/>
            <person name="Rensing S.A."/>
            <person name="Terry A."/>
            <person name="Pangilinan J."/>
            <person name="Kapitonov V."/>
            <person name="Jurka J."/>
            <person name="Salamov A."/>
            <person name="Shapiro H."/>
            <person name="Schmutz J."/>
            <person name="Grimwood J."/>
            <person name="Lindquist E."/>
            <person name="Lucas S."/>
            <person name="Grigoriev I.V."/>
            <person name="Schmitt R."/>
            <person name="Kirk D."/>
            <person name="Rokhsar D.S."/>
        </authorList>
    </citation>
    <scope>NUCLEOTIDE SEQUENCE [LARGE SCALE GENOMIC DNA]</scope>
    <source>
        <strain evidence="3">f. Nagariensis / Eve</strain>
    </source>
</reference>
<keyword evidence="3" id="KW-1185">Reference proteome</keyword>
<protein>
    <submittedName>
        <fullName evidence="2">Uncharacterized protein</fullName>
    </submittedName>
</protein>
<gene>
    <name evidence="2" type="ORF">VOLCADRAFT_98855</name>
</gene>
<dbReference type="GeneID" id="9620803"/>
<evidence type="ECO:0000313" key="3">
    <source>
        <dbReference type="Proteomes" id="UP000001058"/>
    </source>
</evidence>
<feature type="compositionally biased region" description="Low complexity" evidence="1">
    <location>
        <begin position="111"/>
        <end position="134"/>
    </location>
</feature>
<feature type="region of interest" description="Disordered" evidence="1">
    <location>
        <begin position="87"/>
        <end position="134"/>
    </location>
</feature>
<accession>D8UGG3</accession>
<dbReference type="KEGG" id="vcn:VOLCADRAFT_98855"/>